<evidence type="ECO:0000313" key="3">
    <source>
        <dbReference type="RefSeq" id="XP_027082294.1"/>
    </source>
</evidence>
<dbReference type="InterPro" id="IPR036397">
    <property type="entry name" value="RNaseH_sf"/>
</dbReference>
<dbReference type="GeneID" id="113704607"/>
<dbReference type="PANTHER" id="PTHR47723:SF19">
    <property type="entry name" value="POLYNUCLEOTIDYL TRANSFERASE, RIBONUCLEASE H-LIKE SUPERFAMILY PROTEIN"/>
    <property type="match status" value="1"/>
</dbReference>
<feature type="domain" description="RNase H type-1" evidence="1">
    <location>
        <begin position="49"/>
        <end position="176"/>
    </location>
</feature>
<keyword evidence="2" id="KW-1185">Reference proteome</keyword>
<evidence type="ECO:0000259" key="1">
    <source>
        <dbReference type="PROSITE" id="PS50879"/>
    </source>
</evidence>
<name>A0A6P6TV95_COFAR</name>
<proteinExistence type="predicted"/>
<dbReference type="GO" id="GO:0004523">
    <property type="term" value="F:RNA-DNA hybrid ribonuclease activity"/>
    <property type="evidence" value="ECO:0007669"/>
    <property type="project" value="InterPro"/>
</dbReference>
<accession>A0A6P6TV95</accession>
<evidence type="ECO:0000313" key="2">
    <source>
        <dbReference type="Proteomes" id="UP001652660"/>
    </source>
</evidence>
<reference evidence="2" key="1">
    <citation type="journal article" date="2025" name="Foods">
        <title>Unveiling the Microbial Signatures of Arabica Coffee Cherries: Insights into Ripeness Specific Diversity, Functional Traits, and Implications for Quality and Safety.</title>
        <authorList>
            <consortium name="RefSeq"/>
            <person name="Tenea G.N."/>
            <person name="Cifuentes V."/>
            <person name="Reyes P."/>
            <person name="Cevallos-Vallejos M."/>
        </authorList>
    </citation>
    <scope>NUCLEOTIDE SEQUENCE [LARGE SCALE GENOMIC DNA]</scope>
</reference>
<dbReference type="PANTHER" id="PTHR47723">
    <property type="entry name" value="OS05G0353850 PROTEIN"/>
    <property type="match status" value="1"/>
</dbReference>
<dbReference type="Proteomes" id="UP001652660">
    <property type="component" value="Chromosome 8e"/>
</dbReference>
<dbReference type="AlphaFoldDB" id="A0A6P6TV95"/>
<dbReference type="CDD" id="cd06222">
    <property type="entry name" value="RNase_H_like"/>
    <property type="match status" value="1"/>
</dbReference>
<dbReference type="Gene3D" id="3.30.420.10">
    <property type="entry name" value="Ribonuclease H-like superfamily/Ribonuclease H"/>
    <property type="match status" value="1"/>
</dbReference>
<dbReference type="PROSITE" id="PS50879">
    <property type="entry name" value="RNASE_H_1"/>
    <property type="match status" value="1"/>
</dbReference>
<gene>
    <name evidence="3" type="primary">LOC113704607</name>
</gene>
<dbReference type="GO" id="GO:0003676">
    <property type="term" value="F:nucleic acid binding"/>
    <property type="evidence" value="ECO:0007669"/>
    <property type="project" value="InterPro"/>
</dbReference>
<dbReference type="InterPro" id="IPR012337">
    <property type="entry name" value="RNaseH-like_sf"/>
</dbReference>
<dbReference type="OrthoDB" id="1166192at2759"/>
<dbReference type="Pfam" id="PF13456">
    <property type="entry name" value="RVT_3"/>
    <property type="match status" value="1"/>
</dbReference>
<dbReference type="InterPro" id="IPR053151">
    <property type="entry name" value="RNase_H-like"/>
</dbReference>
<organism evidence="2 3">
    <name type="scientific">Coffea arabica</name>
    <name type="common">Arabian coffee</name>
    <dbReference type="NCBI Taxonomy" id="13443"/>
    <lineage>
        <taxon>Eukaryota</taxon>
        <taxon>Viridiplantae</taxon>
        <taxon>Streptophyta</taxon>
        <taxon>Embryophyta</taxon>
        <taxon>Tracheophyta</taxon>
        <taxon>Spermatophyta</taxon>
        <taxon>Magnoliopsida</taxon>
        <taxon>eudicotyledons</taxon>
        <taxon>Gunneridae</taxon>
        <taxon>Pentapetalae</taxon>
        <taxon>asterids</taxon>
        <taxon>lamiids</taxon>
        <taxon>Gentianales</taxon>
        <taxon>Rubiaceae</taxon>
        <taxon>Ixoroideae</taxon>
        <taxon>Gardenieae complex</taxon>
        <taxon>Bertiereae - Coffeeae clade</taxon>
        <taxon>Coffeeae</taxon>
        <taxon>Coffea</taxon>
    </lineage>
</organism>
<dbReference type="SUPFAM" id="SSF53098">
    <property type="entry name" value="Ribonuclease H-like"/>
    <property type="match status" value="1"/>
</dbReference>
<sequence length="224" mass="24796">MGITRGVGDYFVALMEGAMWGCNWQAVIRRLCEVRFPVQVRYVRWVRPAAEVLKVNFDGSIITHSQAGGRGVLRDSKGWVIFVYSEPYRNVTSLQAEARALCMGLELCNLFRHGQVLVEGDSKILIDALQGYGVVPVSLLAILRHLRQLSPAISSCQHIHREGNFVADSLASLGSRSDKFCLFLSFTSLPRSVRGLCQVDRLGVGHFRFSKRSLGPICRSGAVA</sequence>
<protein>
    <recommendedName>
        <fullName evidence="1">RNase H type-1 domain-containing protein</fullName>
    </recommendedName>
</protein>
<dbReference type="InterPro" id="IPR002156">
    <property type="entry name" value="RNaseH_domain"/>
</dbReference>
<reference evidence="3" key="2">
    <citation type="submission" date="2025-08" db="UniProtKB">
        <authorList>
            <consortium name="RefSeq"/>
        </authorList>
    </citation>
    <scope>IDENTIFICATION</scope>
    <source>
        <tissue evidence="3">Leaves</tissue>
    </source>
</reference>
<dbReference type="RefSeq" id="XP_027082294.1">
    <property type="nucleotide sequence ID" value="XM_027226493.1"/>
</dbReference>
<dbReference type="InterPro" id="IPR044730">
    <property type="entry name" value="RNase_H-like_dom_plant"/>
</dbReference>